<name>K3WBL1_GLOUD</name>
<keyword evidence="13" id="KW-1185">Reference proteome</keyword>
<protein>
    <recommendedName>
        <fullName evidence="14">Nucleolar protein 6</fullName>
    </recommendedName>
</protein>
<dbReference type="Pfam" id="PF17407">
    <property type="entry name" value="Nrap_D6"/>
    <property type="match status" value="1"/>
</dbReference>
<feature type="domain" description="Nrap protein" evidence="8">
    <location>
        <begin position="453"/>
        <end position="613"/>
    </location>
</feature>
<comment type="subcellular location">
    <subcellularLocation>
        <location evidence="1 5">Nucleus</location>
        <location evidence="1 5">Nucleolus</location>
    </subcellularLocation>
</comment>
<evidence type="ECO:0000259" key="10">
    <source>
        <dbReference type="Pfam" id="PF17406"/>
    </source>
</evidence>
<dbReference type="Pfam" id="PF17403">
    <property type="entry name" value="Nrap_D2"/>
    <property type="match status" value="1"/>
</dbReference>
<keyword evidence="4 5" id="KW-0539">Nucleus</keyword>
<feature type="domain" description="Nrap protein" evidence="11">
    <location>
        <begin position="1006"/>
        <end position="1152"/>
    </location>
</feature>
<dbReference type="InterPro" id="IPR035082">
    <property type="entry name" value="Nrap_D1"/>
</dbReference>
<dbReference type="STRING" id="431595.K3WBL1"/>
<evidence type="ECO:0000259" key="9">
    <source>
        <dbReference type="Pfam" id="PF17405"/>
    </source>
</evidence>
<keyword evidence="3 5" id="KW-0694">RNA-binding</keyword>
<reference evidence="12" key="3">
    <citation type="submission" date="2014-11" db="UniProtKB">
        <authorList>
            <consortium name="EnsemblProtists"/>
        </authorList>
    </citation>
    <scope>IDENTIFICATION</scope>
    <source>
        <strain evidence="12">DAOM BR144</strain>
    </source>
</reference>
<reference evidence="13" key="2">
    <citation type="submission" date="2010-04" db="EMBL/GenBank/DDBJ databases">
        <authorList>
            <person name="Buell R."/>
            <person name="Hamilton J."/>
            <person name="Hostetler J."/>
        </authorList>
    </citation>
    <scope>NUCLEOTIDE SEQUENCE [LARGE SCALE GENOMIC DNA]</scope>
    <source>
        <strain evidence="13">DAOM:BR144</strain>
    </source>
</reference>
<dbReference type="FunFam" id="1.10.1410.10:FF:000005">
    <property type="entry name" value="Nucleolar protein 6"/>
    <property type="match status" value="1"/>
</dbReference>
<evidence type="ECO:0000256" key="4">
    <source>
        <dbReference type="ARBA" id="ARBA00023242"/>
    </source>
</evidence>
<feature type="domain" description="Nrap protein" evidence="10">
    <location>
        <begin position="843"/>
        <end position="989"/>
    </location>
</feature>
<evidence type="ECO:0000256" key="1">
    <source>
        <dbReference type="ARBA" id="ARBA00004604"/>
    </source>
</evidence>
<dbReference type="PANTHER" id="PTHR17972">
    <property type="entry name" value="NUCLEOLAR RNA-ASSOCIATED PROTEIN"/>
    <property type="match status" value="1"/>
</dbReference>
<dbReference type="VEuPathDB" id="FungiDB:PYU1_G002349"/>
<dbReference type="InterPro" id="IPR035371">
    <property type="entry name" value="Nrap_D6"/>
</dbReference>
<dbReference type="InterPro" id="IPR005554">
    <property type="entry name" value="NOL6/Upt22"/>
</dbReference>
<dbReference type="GO" id="GO:0006409">
    <property type="term" value="P:tRNA export from nucleus"/>
    <property type="evidence" value="ECO:0007669"/>
    <property type="project" value="TreeGrafter"/>
</dbReference>
<evidence type="ECO:0000259" key="6">
    <source>
        <dbReference type="Pfam" id="PF03813"/>
    </source>
</evidence>
<feature type="domain" description="Nrap protein" evidence="7">
    <location>
        <begin position="306"/>
        <end position="449"/>
    </location>
</feature>
<dbReference type="GO" id="GO:0032545">
    <property type="term" value="C:CURI complex"/>
    <property type="evidence" value="ECO:0007669"/>
    <property type="project" value="TreeGrafter"/>
</dbReference>
<dbReference type="InParanoid" id="K3WBL1"/>
<dbReference type="Gene3D" id="3.30.70.3030">
    <property type="match status" value="1"/>
</dbReference>
<evidence type="ECO:0000256" key="3">
    <source>
        <dbReference type="ARBA" id="ARBA00022884"/>
    </source>
</evidence>
<evidence type="ECO:0000256" key="2">
    <source>
        <dbReference type="ARBA" id="ARBA00006674"/>
    </source>
</evidence>
<dbReference type="Gene3D" id="1.10.1410.10">
    <property type="match status" value="1"/>
</dbReference>
<dbReference type="InterPro" id="IPR035368">
    <property type="entry name" value="Nrap_D3"/>
</dbReference>
<evidence type="ECO:0000259" key="8">
    <source>
        <dbReference type="Pfam" id="PF17404"/>
    </source>
</evidence>
<feature type="domain" description="Nrap protein" evidence="9">
    <location>
        <begin position="653"/>
        <end position="839"/>
    </location>
</feature>
<dbReference type="Pfam" id="PF03813">
    <property type="entry name" value="Nrap"/>
    <property type="match status" value="1"/>
</dbReference>
<dbReference type="GO" id="GO:0006364">
    <property type="term" value="P:rRNA processing"/>
    <property type="evidence" value="ECO:0007669"/>
    <property type="project" value="TreeGrafter"/>
</dbReference>
<dbReference type="InterPro" id="IPR035367">
    <property type="entry name" value="Nrap_D2"/>
</dbReference>
<organism evidence="12 13">
    <name type="scientific">Globisporangium ultimum (strain ATCC 200006 / CBS 805.95 / DAOM BR144)</name>
    <name type="common">Pythium ultimum</name>
    <dbReference type="NCBI Taxonomy" id="431595"/>
    <lineage>
        <taxon>Eukaryota</taxon>
        <taxon>Sar</taxon>
        <taxon>Stramenopiles</taxon>
        <taxon>Oomycota</taxon>
        <taxon>Peronosporomycetes</taxon>
        <taxon>Pythiales</taxon>
        <taxon>Pythiaceae</taxon>
        <taxon>Globisporangium</taxon>
    </lineage>
</organism>
<dbReference type="InterPro" id="IPR035369">
    <property type="entry name" value="Nrap_D4"/>
</dbReference>
<dbReference type="AlphaFoldDB" id="K3WBL1"/>
<evidence type="ECO:0008006" key="14">
    <source>
        <dbReference type="Google" id="ProtNLM"/>
    </source>
</evidence>
<dbReference type="GO" id="GO:0032040">
    <property type="term" value="C:small-subunit processome"/>
    <property type="evidence" value="ECO:0007669"/>
    <property type="project" value="TreeGrafter"/>
</dbReference>
<dbReference type="Pfam" id="PF17404">
    <property type="entry name" value="Nrap_D3"/>
    <property type="match status" value="1"/>
</dbReference>
<dbReference type="Proteomes" id="UP000019132">
    <property type="component" value="Unassembled WGS sequence"/>
</dbReference>
<comment type="similarity">
    <text evidence="2 5">Belongs to the NRAP family.</text>
</comment>
<evidence type="ECO:0000313" key="12">
    <source>
        <dbReference type="EnsemblProtists" id="PYU1_T002352"/>
    </source>
</evidence>
<evidence type="ECO:0000259" key="7">
    <source>
        <dbReference type="Pfam" id="PF17403"/>
    </source>
</evidence>
<dbReference type="InterPro" id="IPR035370">
    <property type="entry name" value="Nrap_D5"/>
</dbReference>
<proteinExistence type="inferred from homology"/>
<dbReference type="EnsemblProtists" id="PYU1_T002352">
    <property type="protein sequence ID" value="PYU1_T002352"/>
    <property type="gene ID" value="PYU1_G002349"/>
</dbReference>
<dbReference type="Pfam" id="PF17405">
    <property type="entry name" value="Nrap_D4"/>
    <property type="match status" value="1"/>
</dbReference>
<evidence type="ECO:0000259" key="11">
    <source>
        <dbReference type="Pfam" id="PF17407"/>
    </source>
</evidence>
<evidence type="ECO:0000313" key="13">
    <source>
        <dbReference type="Proteomes" id="UP000019132"/>
    </source>
</evidence>
<evidence type="ECO:0000256" key="5">
    <source>
        <dbReference type="RuleBase" id="RU364032"/>
    </source>
</evidence>
<reference evidence="13" key="1">
    <citation type="journal article" date="2010" name="Genome Biol.">
        <title>Genome sequence of the necrotrophic plant pathogen Pythium ultimum reveals original pathogenicity mechanisms and effector repertoire.</title>
        <authorList>
            <person name="Levesque C.A."/>
            <person name="Brouwer H."/>
            <person name="Cano L."/>
            <person name="Hamilton J.P."/>
            <person name="Holt C."/>
            <person name="Huitema E."/>
            <person name="Raffaele S."/>
            <person name="Robideau G.P."/>
            <person name="Thines M."/>
            <person name="Win J."/>
            <person name="Zerillo M.M."/>
            <person name="Beakes G.W."/>
            <person name="Boore J.L."/>
            <person name="Busam D."/>
            <person name="Dumas B."/>
            <person name="Ferriera S."/>
            <person name="Fuerstenberg S.I."/>
            <person name="Gachon C.M."/>
            <person name="Gaulin E."/>
            <person name="Govers F."/>
            <person name="Grenville-Briggs L."/>
            <person name="Horner N."/>
            <person name="Hostetler J."/>
            <person name="Jiang R.H."/>
            <person name="Johnson J."/>
            <person name="Krajaejun T."/>
            <person name="Lin H."/>
            <person name="Meijer H.J."/>
            <person name="Moore B."/>
            <person name="Morris P."/>
            <person name="Phuntmart V."/>
            <person name="Puiu D."/>
            <person name="Shetty J."/>
            <person name="Stajich J.E."/>
            <person name="Tripathy S."/>
            <person name="Wawra S."/>
            <person name="van West P."/>
            <person name="Whitty B.R."/>
            <person name="Coutinho P.M."/>
            <person name="Henrissat B."/>
            <person name="Martin F."/>
            <person name="Thomas P.D."/>
            <person name="Tyler B.M."/>
            <person name="De Vries R.P."/>
            <person name="Kamoun S."/>
            <person name="Yandell M."/>
            <person name="Tisserat N."/>
            <person name="Buell C.R."/>
        </authorList>
    </citation>
    <scope>NUCLEOTIDE SEQUENCE</scope>
    <source>
        <strain evidence="13">DAOM:BR144</strain>
    </source>
</reference>
<dbReference type="PANTHER" id="PTHR17972:SF0">
    <property type="entry name" value="NUCLEOLAR PROTEIN 6"/>
    <property type="match status" value="1"/>
</dbReference>
<dbReference type="GO" id="GO:0034456">
    <property type="term" value="C:UTP-C complex"/>
    <property type="evidence" value="ECO:0007669"/>
    <property type="project" value="TreeGrafter"/>
</dbReference>
<dbReference type="OMA" id="NPHGGKE"/>
<dbReference type="Pfam" id="PF17406">
    <property type="entry name" value="Nrap_D5"/>
    <property type="match status" value="1"/>
</dbReference>
<dbReference type="GO" id="GO:0003723">
    <property type="term" value="F:RNA binding"/>
    <property type="evidence" value="ECO:0007669"/>
    <property type="project" value="UniProtKB-KW"/>
</dbReference>
<feature type="domain" description="Nrap protein" evidence="6">
    <location>
        <begin position="157"/>
        <end position="301"/>
    </location>
</feature>
<dbReference type="HOGENOM" id="CLU_003502_1_0_1"/>
<accession>K3WBL1</accession>
<sequence>MTTVKTPLQTAAAAATANGDVDVQQLRKVLSKYALPSASELRHLHSADPTNSYRSSFFRLQVDQLLEAVHNKPSAKSAAGIQSLLFEVKSILDGVAEQQVTQEALQTKGLHLRNHVKRKEIVLSFHKPTRLDIVGSFILKNMAYAKKTNSEYGVFTVDIAIEMPADCFLPKDFANYRYFDKRNLYLGVLVAEMQSRPELFSKVTLAGFNGEYEKPIAMLHVNPAHLSELGIKGIKMCIRLIPVITSDVFKVSKLAPSRNNIRHDPDMTEEEMKQCRTPLYNNSILEDMMVRQHTRELHAALTESPQFAEACILAKVWIRQRGFHKTQDSVNGFLISMLLLYLYLKKRIHAQTPSDQMFKVLVQFIASHKLESEPLQFPPTEGGVVLTTEGLQTFQSSFELVVLDSSGRLNLFGRITKSAWKELQNCAKDSVKLIQHCSMDDFRALFIKKNEFWTRYDQYFWFPAPTKVDDADDETYTVEEKRCINDMGLERFWSYKLQSILSKALTDRVHLVRPILDDAVEWTMSDDSLPSRRKVAVGLRIDPDNAWRIVDKGPAADDKQASLEYRQFWKGKSELRRFKDGTIIEAVVWDEISPDTKHRVLDAIVRFIAMAHCPQLTSSDMIKTSNASLYSALNVEEVPAISTKKSSGLSASFESTMNSVSKLWVIFNGFAKALRDLDSLPIKVIDVIPVHPGFRYTSLFPLQPHPLAFSKGEQTTATPMAHVNTVLEPLVLHLKFERSSSWPNEKEALLHAKTGFYVQIAHELETHKKLRCEVARDGIDVFVSGYAFRLVIHSEKELGIVTGAAGAKKVALVNSPEYVATKQEVEYLSKHANTIHALHSKNTSFGPTVRLAQRWLADKFLSNTLRVEAIELMVAHIFINSSETTTPHSVLSGFLRFLKLLASYDWQQAPLAVDLNGTLDDTKQREIVKRFEASSVSPLAHPALFIAADYEDMDCLSSWTRFSPNKVILQRLVSLAQTSYDSLVQWLAHGASNSGWKPAFASSKFEFDAIIELSTEQLPAKKMKIDDAKKHAFTSPVYKNMDLTAVPVLVGFDPVQQLLEDLTARFGHLALFFINDVERSAILLTWKPQAFLPTKFRAIASNCLVTLPKAHDEDDATTTDGEAAGSRSYAVPNVFEVLSEIQRMGEGMVESIALHPFHQD</sequence>
<dbReference type="eggNOG" id="KOG2054">
    <property type="taxonomic scope" value="Eukaryota"/>
</dbReference>